<accession>A0A1G1Y1E4</accession>
<dbReference type="GO" id="GO:0016020">
    <property type="term" value="C:membrane"/>
    <property type="evidence" value="ECO:0007669"/>
    <property type="project" value="UniProtKB-SubCell"/>
</dbReference>
<evidence type="ECO:0000256" key="3">
    <source>
        <dbReference type="ARBA" id="ARBA00022989"/>
    </source>
</evidence>
<evidence type="ECO:0008006" key="8">
    <source>
        <dbReference type="Google" id="ProtNLM"/>
    </source>
</evidence>
<dbReference type="GO" id="GO:0009403">
    <property type="term" value="P:toxin biosynthetic process"/>
    <property type="evidence" value="ECO:0007669"/>
    <property type="project" value="InterPro"/>
</dbReference>
<keyword evidence="2 5" id="KW-0812">Transmembrane</keyword>
<dbReference type="Proteomes" id="UP000178240">
    <property type="component" value="Unassembled WGS sequence"/>
</dbReference>
<keyword evidence="3 5" id="KW-1133">Transmembrane helix</keyword>
<reference evidence="6 7" key="1">
    <citation type="journal article" date="2016" name="Nat. Commun.">
        <title>Thousands of microbial genomes shed light on interconnected biogeochemical processes in an aquifer system.</title>
        <authorList>
            <person name="Anantharaman K."/>
            <person name="Brown C.T."/>
            <person name="Hug L.A."/>
            <person name="Sharon I."/>
            <person name="Castelle C.J."/>
            <person name="Probst A.J."/>
            <person name="Thomas B.C."/>
            <person name="Singh A."/>
            <person name="Wilkins M.J."/>
            <person name="Karaoz U."/>
            <person name="Brodie E.L."/>
            <person name="Williams K.H."/>
            <person name="Hubbard S.S."/>
            <person name="Banfield J.F."/>
        </authorList>
    </citation>
    <scope>NUCLEOTIDE SEQUENCE [LARGE SCALE GENOMIC DNA]</scope>
</reference>
<comment type="subcellular location">
    <subcellularLocation>
        <location evidence="1">Membrane</location>
        <topology evidence="1">Multi-pass membrane protein</topology>
    </subcellularLocation>
</comment>
<evidence type="ECO:0000313" key="7">
    <source>
        <dbReference type="Proteomes" id="UP000178240"/>
    </source>
</evidence>
<dbReference type="InterPro" id="IPR003825">
    <property type="entry name" value="Colicin-V_CvpA"/>
</dbReference>
<dbReference type="EMBL" id="MHIE01000007">
    <property type="protein sequence ID" value="OGY46118.1"/>
    <property type="molecule type" value="Genomic_DNA"/>
</dbReference>
<dbReference type="STRING" id="1797535.A2744_02030"/>
<sequence>MFLTILDLILILILFLFIAFGFALGLIHTIGALVGVVVGSYLAGVLYEPVGSWLEPFFLGNANTARIVAFIVIFVLINRLVGLVFWLVNKIFHLISIIPFTKSLNRLLGALFGFLEGSLVLGLSLYFISRFTISDWFAEVLLASKVAYWLIKMAAILTPLLPVLLRQLQSVI</sequence>
<gene>
    <name evidence="6" type="ORF">A2744_02030</name>
</gene>
<evidence type="ECO:0000313" key="6">
    <source>
        <dbReference type="EMBL" id="OGY46118.1"/>
    </source>
</evidence>
<feature type="transmembrane region" description="Helical" evidence="5">
    <location>
        <begin position="6"/>
        <end position="23"/>
    </location>
</feature>
<keyword evidence="4 5" id="KW-0472">Membrane</keyword>
<protein>
    <recommendedName>
        <fullName evidence="8">Colicin V production protein</fullName>
    </recommendedName>
</protein>
<dbReference type="PANTHER" id="PTHR37306">
    <property type="entry name" value="COLICIN V PRODUCTION PROTEIN"/>
    <property type="match status" value="1"/>
</dbReference>
<feature type="transmembrane region" description="Helical" evidence="5">
    <location>
        <begin position="108"/>
        <end position="127"/>
    </location>
</feature>
<feature type="transmembrane region" description="Helical" evidence="5">
    <location>
        <begin position="30"/>
        <end position="47"/>
    </location>
</feature>
<evidence type="ECO:0000256" key="2">
    <source>
        <dbReference type="ARBA" id="ARBA00022692"/>
    </source>
</evidence>
<evidence type="ECO:0000256" key="5">
    <source>
        <dbReference type="SAM" id="Phobius"/>
    </source>
</evidence>
<dbReference type="Pfam" id="PF02674">
    <property type="entry name" value="Colicin_V"/>
    <property type="match status" value="1"/>
</dbReference>
<dbReference type="AlphaFoldDB" id="A0A1G1Y1E4"/>
<feature type="transmembrane region" description="Helical" evidence="5">
    <location>
        <begin position="147"/>
        <end position="165"/>
    </location>
</feature>
<comment type="caution">
    <text evidence="6">The sequence shown here is derived from an EMBL/GenBank/DDBJ whole genome shotgun (WGS) entry which is preliminary data.</text>
</comment>
<organism evidence="6 7">
    <name type="scientific">Candidatus Buchananbacteria bacterium RIFCSPHIGHO2_01_FULL_44_11</name>
    <dbReference type="NCBI Taxonomy" id="1797535"/>
    <lineage>
        <taxon>Bacteria</taxon>
        <taxon>Candidatus Buchananiibacteriota</taxon>
    </lineage>
</organism>
<evidence type="ECO:0000256" key="4">
    <source>
        <dbReference type="ARBA" id="ARBA00023136"/>
    </source>
</evidence>
<evidence type="ECO:0000256" key="1">
    <source>
        <dbReference type="ARBA" id="ARBA00004141"/>
    </source>
</evidence>
<name>A0A1G1Y1E4_9BACT</name>
<feature type="transmembrane region" description="Helical" evidence="5">
    <location>
        <begin position="67"/>
        <end position="88"/>
    </location>
</feature>
<proteinExistence type="predicted"/>
<dbReference type="PANTHER" id="PTHR37306:SF1">
    <property type="entry name" value="COLICIN V PRODUCTION PROTEIN"/>
    <property type="match status" value="1"/>
</dbReference>